<sequence>MTRRLDSSPHGLPNIERPISVGNRFHALADTPTSPLAKIDDDSNVIGPSSPVVTVPSRVHRKAPHIKKAMQKLQAKTTVTDRTKTKKLATGASIKKRVEKYDKRSGITTKHSTLNHPEEQNERSLLNHAFSYKNSVDIDAQQNYNPQIASSQGKPIKRFMETSEQWRILINQQTTLDSIPVGRKDNVYYLVNAADKAIQQRHRKLEYEDDCGAWDSKYASTKKTFFIVSTQDELKFVKKVRN</sequence>
<name>A0A370DFU0_9GAMM</name>
<comment type="caution">
    <text evidence="1">The sequence shown here is derived from an EMBL/GenBank/DDBJ whole genome shotgun (WGS) entry which is preliminary data.</text>
</comment>
<proteinExistence type="predicted"/>
<dbReference type="EMBL" id="QFXC01000009">
    <property type="protein sequence ID" value="RDH83420.1"/>
    <property type="molecule type" value="Genomic_DNA"/>
</dbReference>
<evidence type="ECO:0000313" key="1">
    <source>
        <dbReference type="EMBL" id="RDH83420.1"/>
    </source>
</evidence>
<dbReference type="Proteomes" id="UP000254266">
    <property type="component" value="Unassembled WGS sequence"/>
</dbReference>
<reference evidence="1 2" key="1">
    <citation type="journal article" date="2018" name="ISME J.">
        <title>Endosymbiont genomes yield clues of tubeworm success.</title>
        <authorList>
            <person name="Li Y."/>
            <person name="Liles M.R."/>
            <person name="Halanych K.M."/>
        </authorList>
    </citation>
    <scope>NUCLEOTIDE SEQUENCE [LARGE SCALE GENOMIC DNA]</scope>
    <source>
        <strain evidence="1">A1464</strain>
    </source>
</reference>
<accession>A0A370DFU0</accession>
<organism evidence="1 2">
    <name type="scientific">endosymbiont of Galathealinum brachiosum</name>
    <dbReference type="NCBI Taxonomy" id="2200906"/>
    <lineage>
        <taxon>Bacteria</taxon>
        <taxon>Pseudomonadati</taxon>
        <taxon>Pseudomonadota</taxon>
        <taxon>Gammaproteobacteria</taxon>
        <taxon>sulfur-oxidizing symbionts</taxon>
    </lineage>
</organism>
<keyword evidence="2" id="KW-1185">Reference proteome</keyword>
<feature type="non-terminal residue" evidence="1">
    <location>
        <position position="242"/>
    </location>
</feature>
<dbReference type="AlphaFoldDB" id="A0A370DFU0"/>
<gene>
    <name evidence="1" type="ORF">DIZ80_08240</name>
</gene>
<evidence type="ECO:0000313" key="2">
    <source>
        <dbReference type="Proteomes" id="UP000254266"/>
    </source>
</evidence>
<protein>
    <submittedName>
        <fullName evidence="1">Uncharacterized protein</fullName>
    </submittedName>
</protein>